<dbReference type="KEGG" id="xco:114152626"/>
<evidence type="ECO:0000313" key="5">
    <source>
        <dbReference type="Proteomes" id="UP000261380"/>
    </source>
</evidence>
<evidence type="ECO:0000256" key="3">
    <source>
        <dbReference type="SAM" id="MobiDB-lite"/>
    </source>
</evidence>
<evidence type="ECO:0000256" key="1">
    <source>
        <dbReference type="ARBA" id="ARBA00007936"/>
    </source>
</evidence>
<sequence>MGGLSSCFRSAPPRPEQSGGEHIAQPPSLQQTQDLSFLPERRSRVKLYCQTGGYHLKIAEDGTVSGVREEDDPYVIMKLKSVGVGLIVIQGVQSLKYLAMNQKGDLFGKDSPTDDCNFLEHIEPNGYTTLRHEEYSWYVGMKANGTPMKGTETHQGMKNILFLPRPA</sequence>
<dbReference type="STRING" id="32473.ENSXCOP00000008287"/>
<dbReference type="GeneID" id="114152626"/>
<dbReference type="Proteomes" id="UP000261380">
    <property type="component" value="Unplaced"/>
</dbReference>
<dbReference type="PRINTS" id="PR00262">
    <property type="entry name" value="IL1HBGF"/>
</dbReference>
<dbReference type="PRINTS" id="PR00263">
    <property type="entry name" value="HBGFFGF"/>
</dbReference>
<dbReference type="Pfam" id="PF00167">
    <property type="entry name" value="FGF"/>
    <property type="match status" value="1"/>
</dbReference>
<dbReference type="InterPro" id="IPR002209">
    <property type="entry name" value="Fibroblast_GF_fam"/>
</dbReference>
<reference evidence="4" key="1">
    <citation type="submission" date="2025-08" db="UniProtKB">
        <authorList>
            <consortium name="Ensembl"/>
        </authorList>
    </citation>
    <scope>IDENTIFICATION</scope>
</reference>
<name>A0A3B5LBR7_9TELE</name>
<dbReference type="InterPro" id="IPR008996">
    <property type="entry name" value="IL1/FGF"/>
</dbReference>
<feature type="region of interest" description="Disordered" evidence="3">
    <location>
        <begin position="1"/>
        <end position="30"/>
    </location>
</feature>
<reference evidence="4" key="2">
    <citation type="submission" date="2025-09" db="UniProtKB">
        <authorList>
            <consortium name="Ensembl"/>
        </authorList>
    </citation>
    <scope>IDENTIFICATION</scope>
</reference>
<evidence type="ECO:0000256" key="2">
    <source>
        <dbReference type="RuleBase" id="RU049442"/>
    </source>
</evidence>
<dbReference type="AlphaFoldDB" id="A0A3B5LBR7"/>
<organism evidence="4 5">
    <name type="scientific">Xiphophorus couchianus</name>
    <name type="common">Monterrey platyfish</name>
    <dbReference type="NCBI Taxonomy" id="32473"/>
    <lineage>
        <taxon>Eukaryota</taxon>
        <taxon>Metazoa</taxon>
        <taxon>Chordata</taxon>
        <taxon>Craniata</taxon>
        <taxon>Vertebrata</taxon>
        <taxon>Euteleostomi</taxon>
        <taxon>Actinopterygii</taxon>
        <taxon>Neopterygii</taxon>
        <taxon>Teleostei</taxon>
        <taxon>Neoteleostei</taxon>
        <taxon>Acanthomorphata</taxon>
        <taxon>Ovalentaria</taxon>
        <taxon>Atherinomorphae</taxon>
        <taxon>Cyprinodontiformes</taxon>
        <taxon>Poeciliidae</taxon>
        <taxon>Poeciliinae</taxon>
        <taxon>Xiphophorus</taxon>
    </lineage>
</organism>
<dbReference type="PANTHER" id="PTHR11486">
    <property type="entry name" value="FIBROBLAST GROWTH FACTOR"/>
    <property type="match status" value="1"/>
</dbReference>
<comment type="similarity">
    <text evidence="1 2">Belongs to the heparin-binding growth factors family.</text>
</comment>
<dbReference type="Gene3D" id="2.80.10.50">
    <property type="match status" value="1"/>
</dbReference>
<dbReference type="GeneTree" id="ENSGT00940000165035"/>
<dbReference type="SMART" id="SM00442">
    <property type="entry name" value="FGF"/>
    <property type="match status" value="1"/>
</dbReference>
<dbReference type="GO" id="GO:0008083">
    <property type="term" value="F:growth factor activity"/>
    <property type="evidence" value="ECO:0007669"/>
    <property type="project" value="InterPro"/>
</dbReference>
<proteinExistence type="inferred from homology"/>
<dbReference type="PROSITE" id="PS00247">
    <property type="entry name" value="HBGF_FGF"/>
    <property type="match status" value="1"/>
</dbReference>
<evidence type="ECO:0000313" key="4">
    <source>
        <dbReference type="Ensembl" id="ENSXCOP00000008287.1"/>
    </source>
</evidence>
<dbReference type="RefSeq" id="XP_027886364.1">
    <property type="nucleotide sequence ID" value="XM_028030563.1"/>
</dbReference>
<protein>
    <recommendedName>
        <fullName evidence="2">Fibroblast growth factor</fullName>
        <shortName evidence="2">FGF</shortName>
    </recommendedName>
</protein>
<accession>A0A3B5LBR7</accession>
<keyword evidence="5" id="KW-1185">Reference proteome</keyword>
<dbReference type="Ensembl" id="ENSXCOT00000008386.1">
    <property type="protein sequence ID" value="ENSXCOP00000008287.1"/>
    <property type="gene ID" value="ENSXCOG00000005879.1"/>
</dbReference>
<dbReference type="SUPFAM" id="SSF50353">
    <property type="entry name" value="Cytokine"/>
    <property type="match status" value="1"/>
</dbReference>